<dbReference type="InParanoid" id="A0A2P5FG47"/>
<evidence type="ECO:0000313" key="2">
    <source>
        <dbReference type="Proteomes" id="UP000237000"/>
    </source>
</evidence>
<accession>A0A2P5FG47</accession>
<dbReference type="AlphaFoldDB" id="A0A2P5FG47"/>
<proteinExistence type="predicted"/>
<evidence type="ECO:0000313" key="1">
    <source>
        <dbReference type="EMBL" id="PON96751.1"/>
    </source>
</evidence>
<reference evidence="2" key="1">
    <citation type="submission" date="2016-06" db="EMBL/GenBank/DDBJ databases">
        <title>Parallel loss of symbiosis genes in relatives of nitrogen-fixing non-legume Parasponia.</title>
        <authorList>
            <person name="Van Velzen R."/>
            <person name="Holmer R."/>
            <person name="Bu F."/>
            <person name="Rutten L."/>
            <person name="Van Zeijl A."/>
            <person name="Liu W."/>
            <person name="Santuari L."/>
            <person name="Cao Q."/>
            <person name="Sharma T."/>
            <person name="Shen D."/>
            <person name="Roswanjaya Y."/>
            <person name="Wardhani T."/>
            <person name="Kalhor M.S."/>
            <person name="Jansen J."/>
            <person name="Van den Hoogen J."/>
            <person name="Gungor B."/>
            <person name="Hartog M."/>
            <person name="Hontelez J."/>
            <person name="Verver J."/>
            <person name="Yang W.-C."/>
            <person name="Schijlen E."/>
            <person name="Repin R."/>
            <person name="Schilthuizen M."/>
            <person name="Schranz E."/>
            <person name="Heidstra R."/>
            <person name="Miyata K."/>
            <person name="Fedorova E."/>
            <person name="Kohlen W."/>
            <person name="Bisseling T."/>
            <person name="Smit S."/>
            <person name="Geurts R."/>
        </authorList>
    </citation>
    <scope>NUCLEOTIDE SEQUENCE [LARGE SCALE GENOMIC DNA]</scope>
    <source>
        <strain evidence="2">cv. RG33-2</strain>
    </source>
</reference>
<comment type="caution">
    <text evidence="1">The sequence shown here is derived from an EMBL/GenBank/DDBJ whole genome shotgun (WGS) entry which is preliminary data.</text>
</comment>
<keyword evidence="2" id="KW-1185">Reference proteome</keyword>
<gene>
    <name evidence="1" type="ORF">TorRG33x02_074550</name>
</gene>
<sequence>MNAAKNISGTICDSIHLVTKTSHSPHVIDFPLTLSILLQIFSSSSSQPLLLLPPNLTFPIKSSH</sequence>
<dbReference type="EMBL" id="JXTC01000036">
    <property type="protein sequence ID" value="PON96751.1"/>
    <property type="molecule type" value="Genomic_DNA"/>
</dbReference>
<protein>
    <submittedName>
        <fullName evidence="1">Uncharacterized protein</fullName>
    </submittedName>
</protein>
<name>A0A2P5FG47_TREOI</name>
<organism evidence="1 2">
    <name type="scientific">Trema orientale</name>
    <name type="common">Charcoal tree</name>
    <name type="synonym">Celtis orientalis</name>
    <dbReference type="NCBI Taxonomy" id="63057"/>
    <lineage>
        <taxon>Eukaryota</taxon>
        <taxon>Viridiplantae</taxon>
        <taxon>Streptophyta</taxon>
        <taxon>Embryophyta</taxon>
        <taxon>Tracheophyta</taxon>
        <taxon>Spermatophyta</taxon>
        <taxon>Magnoliopsida</taxon>
        <taxon>eudicotyledons</taxon>
        <taxon>Gunneridae</taxon>
        <taxon>Pentapetalae</taxon>
        <taxon>rosids</taxon>
        <taxon>fabids</taxon>
        <taxon>Rosales</taxon>
        <taxon>Cannabaceae</taxon>
        <taxon>Trema</taxon>
    </lineage>
</organism>
<dbReference type="OrthoDB" id="10402337at2759"/>
<dbReference type="Proteomes" id="UP000237000">
    <property type="component" value="Unassembled WGS sequence"/>
</dbReference>